<feature type="transmembrane region" description="Helical" evidence="1">
    <location>
        <begin position="257"/>
        <end position="280"/>
    </location>
</feature>
<proteinExistence type="predicted"/>
<organism evidence="3 4">
    <name type="scientific">Halorientalis brevis</name>
    <dbReference type="NCBI Taxonomy" id="1126241"/>
    <lineage>
        <taxon>Archaea</taxon>
        <taxon>Methanobacteriati</taxon>
        <taxon>Methanobacteriota</taxon>
        <taxon>Stenosarchaea group</taxon>
        <taxon>Halobacteria</taxon>
        <taxon>Halobacteriales</taxon>
        <taxon>Haloarculaceae</taxon>
        <taxon>Halorientalis</taxon>
    </lineage>
</organism>
<feature type="transmembrane region" description="Helical" evidence="1">
    <location>
        <begin position="727"/>
        <end position="746"/>
    </location>
</feature>
<evidence type="ECO:0000259" key="2">
    <source>
        <dbReference type="Pfam" id="PF06808"/>
    </source>
</evidence>
<feature type="transmembrane region" description="Helical" evidence="1">
    <location>
        <begin position="341"/>
        <end position="360"/>
    </location>
</feature>
<evidence type="ECO:0000313" key="4">
    <source>
        <dbReference type="Proteomes" id="UP001597119"/>
    </source>
</evidence>
<feature type="transmembrane region" description="Helical" evidence="1">
    <location>
        <begin position="380"/>
        <end position="400"/>
    </location>
</feature>
<feature type="transmembrane region" description="Helical" evidence="1">
    <location>
        <begin position="752"/>
        <end position="769"/>
    </location>
</feature>
<protein>
    <submittedName>
        <fullName evidence="3">TRAP transporter permease</fullName>
    </submittedName>
</protein>
<accession>A0ABD6CFD4</accession>
<feature type="transmembrane region" description="Helical" evidence="1">
    <location>
        <begin position="574"/>
        <end position="598"/>
    </location>
</feature>
<feature type="transmembrane region" description="Helical" evidence="1">
    <location>
        <begin position="313"/>
        <end position="334"/>
    </location>
</feature>
<feature type="transmembrane region" description="Helical" evidence="1">
    <location>
        <begin position="666"/>
        <end position="683"/>
    </location>
</feature>
<keyword evidence="4" id="KW-1185">Reference proteome</keyword>
<keyword evidence="1" id="KW-0472">Membrane</keyword>
<feature type="transmembrane region" description="Helical" evidence="1">
    <location>
        <begin position="28"/>
        <end position="49"/>
    </location>
</feature>
<feature type="transmembrane region" description="Helical" evidence="1">
    <location>
        <begin position="101"/>
        <end position="125"/>
    </location>
</feature>
<keyword evidence="1" id="KW-0812">Transmembrane</keyword>
<dbReference type="NCBIfam" id="TIGR02123">
    <property type="entry name" value="TRAP_fused"/>
    <property type="match status" value="1"/>
</dbReference>
<feature type="transmembrane region" description="Helical" evidence="1">
    <location>
        <begin position="137"/>
        <end position="156"/>
    </location>
</feature>
<gene>
    <name evidence="3" type="ORF">ACFR9U_15035</name>
</gene>
<dbReference type="Proteomes" id="UP001597119">
    <property type="component" value="Unassembled WGS sequence"/>
</dbReference>
<feature type="transmembrane region" description="Helical" evidence="1">
    <location>
        <begin position="630"/>
        <end position="654"/>
    </location>
</feature>
<feature type="transmembrane region" description="Helical" evidence="1">
    <location>
        <begin position="163"/>
        <end position="188"/>
    </location>
</feature>
<dbReference type="InterPro" id="IPR010656">
    <property type="entry name" value="DctM"/>
</dbReference>
<feature type="domain" description="TRAP C4-dicarboxylate transport system permease DctM subunit" evidence="2">
    <location>
        <begin position="150"/>
        <end position="690"/>
    </location>
</feature>
<name>A0ABD6CFD4_9EURY</name>
<dbReference type="PANTHER" id="PTHR43849">
    <property type="entry name" value="BLL3936 PROTEIN"/>
    <property type="match status" value="1"/>
</dbReference>
<dbReference type="RefSeq" id="WP_247382263.1">
    <property type="nucleotide sequence ID" value="NZ_JALLGV010000015.1"/>
</dbReference>
<dbReference type="InterPro" id="IPR011853">
    <property type="entry name" value="TRAP_DctM-Dct_fused"/>
</dbReference>
<comment type="caution">
    <text evidence="3">The sequence shown here is derived from an EMBL/GenBank/DDBJ whole genome shotgun (WGS) entry which is preliminary data.</text>
</comment>
<evidence type="ECO:0000313" key="3">
    <source>
        <dbReference type="EMBL" id="MFD1588295.1"/>
    </source>
</evidence>
<feature type="transmembrane region" description="Helical" evidence="1">
    <location>
        <begin position="407"/>
        <end position="427"/>
    </location>
</feature>
<dbReference type="AlphaFoldDB" id="A0ABD6CFD4"/>
<feature type="transmembrane region" description="Helical" evidence="1">
    <location>
        <begin position="695"/>
        <end position="715"/>
    </location>
</feature>
<dbReference type="Pfam" id="PF06808">
    <property type="entry name" value="DctM"/>
    <property type="match status" value="1"/>
</dbReference>
<dbReference type="EMBL" id="JBHUDJ010000010">
    <property type="protein sequence ID" value="MFD1588295.1"/>
    <property type="molecule type" value="Genomic_DNA"/>
</dbReference>
<keyword evidence="1" id="KW-1133">Transmembrane helix</keyword>
<evidence type="ECO:0000256" key="1">
    <source>
        <dbReference type="SAM" id="Phobius"/>
    </source>
</evidence>
<feature type="transmembrane region" description="Helical" evidence="1">
    <location>
        <begin position="55"/>
        <end position="74"/>
    </location>
</feature>
<feature type="transmembrane region" description="Helical" evidence="1">
    <location>
        <begin position="222"/>
        <end position="245"/>
    </location>
</feature>
<sequence>MTETPDDSATSPRGLRTAFFERSVPEMLLLPFVSLFAVALTGYTVYYAWARPFTQIIHGMVFFHFGLSLYYLYLAYEHVAKGTSVVDGPLVSRFGDSVQRLYVRLDAVVCLAATLVSAGAGYYFVTGYDRLTGNAILMGYSNTDLTLGLVVVVLAIDATRRAYGWSIALVGVGSVLYALFGSAFPGFLQHTGLSLRDVTLYGAAQLERSGVYGFITQAGAKYVAIFIMFAGLARAYGILDVILDLSQRLGKRLRSGIVHVAVISSMAMGSITGSAAANAATTGSFTIPMMQRQGVREDFTAAIEAVASSGGQIMPPVMGVAAFLMADFIGAPYVRIIQAGLIPALLFYFSVGVAVQFAVLRYGWTSDEGEDTGGILEVLFSKHALVIVSYFALAVGAFYASRRVADLPLALSGVATLGALLAGRYVHGAIATSMSGGLTELVDAVEGFFQARYFLVPMAVLVYALAVMQLSALATGLYTVLTLIAVMYVRDVTLLVIGDEPADDWVTGADDGAPTNSTVSAVVNQLFATTVKTLRGFMKGALDMAPLVGVLAAMGVIIKMLTQTGLSGKISLRMVALAGGVLLIALILAMLTSILFGLGMPTPAAYVLVAALLTAPLQELGVAEITAHLFVFYFAMLSAITPPVAVGVAVASRIADSGFLTSAKQALRIGIAGFLIPFSLVVNDSLVTWTVTGTPVAAFCVFVGVIALTAVTIGFDGRHVLGIPHRVVYLVLALGALYGPALSGYVGPSTATMLQVATATIALVGLALAQLDRLPSAVTPATELRNR</sequence>
<feature type="transmembrane region" description="Helical" evidence="1">
    <location>
        <begin position="544"/>
        <end position="562"/>
    </location>
</feature>
<dbReference type="PANTHER" id="PTHR43849:SF2">
    <property type="entry name" value="BLL3936 PROTEIN"/>
    <property type="match status" value="1"/>
</dbReference>
<reference evidence="3 4" key="1">
    <citation type="journal article" date="2019" name="Int. J. Syst. Evol. Microbiol.">
        <title>The Global Catalogue of Microorganisms (GCM) 10K type strain sequencing project: providing services to taxonomists for standard genome sequencing and annotation.</title>
        <authorList>
            <consortium name="The Broad Institute Genomics Platform"/>
            <consortium name="The Broad Institute Genome Sequencing Center for Infectious Disease"/>
            <person name="Wu L."/>
            <person name="Ma J."/>
        </authorList>
    </citation>
    <scope>NUCLEOTIDE SEQUENCE [LARGE SCALE GENOMIC DNA]</scope>
    <source>
        <strain evidence="3 4">CGMCC 1.12125</strain>
    </source>
</reference>